<dbReference type="SUPFAM" id="SSF53448">
    <property type="entry name" value="Nucleotide-diphospho-sugar transferases"/>
    <property type="match status" value="1"/>
</dbReference>
<dbReference type="RefSeq" id="WP_004324344.1">
    <property type="nucleotide sequence ID" value="NZ_CAKJYX010000005.1"/>
</dbReference>
<dbReference type="Pfam" id="PF00535">
    <property type="entry name" value="Glycos_transf_2"/>
    <property type="match status" value="1"/>
</dbReference>
<evidence type="ECO:0000313" key="5">
    <source>
        <dbReference type="Proteomes" id="UP000183670"/>
    </source>
</evidence>
<dbReference type="Gene3D" id="3.90.550.10">
    <property type="entry name" value="Spore Coat Polysaccharide Biosynthesis Protein SpsA, Chain A"/>
    <property type="match status" value="1"/>
</dbReference>
<evidence type="ECO:0000313" key="4">
    <source>
        <dbReference type="Proteomes" id="UP000181870"/>
    </source>
</evidence>
<organism evidence="2 5">
    <name type="scientific">Bacteroides ovatus</name>
    <dbReference type="NCBI Taxonomy" id="28116"/>
    <lineage>
        <taxon>Bacteria</taxon>
        <taxon>Pseudomonadati</taxon>
        <taxon>Bacteroidota</taxon>
        <taxon>Bacteroidia</taxon>
        <taxon>Bacteroidales</taxon>
        <taxon>Bacteroidaceae</taxon>
        <taxon>Bacteroides</taxon>
    </lineage>
</organism>
<evidence type="ECO:0000313" key="3">
    <source>
        <dbReference type="EMBL" id="SDH50533.1"/>
    </source>
</evidence>
<dbReference type="CDD" id="cd06433">
    <property type="entry name" value="GT_2_WfgS_like"/>
    <property type="match status" value="1"/>
</dbReference>
<evidence type="ECO:0000259" key="1">
    <source>
        <dbReference type="Pfam" id="PF00535"/>
    </source>
</evidence>
<dbReference type="PANTHER" id="PTHR22916:SF67">
    <property type="entry name" value="COLANIC ACID BIOSYNTHESIS GLYCOSYL TRANSFERASE WCAE-RELATED"/>
    <property type="match status" value="1"/>
</dbReference>
<name>A0A1G6GA48_BACOV</name>
<dbReference type="EMBL" id="FNDO01000007">
    <property type="protein sequence ID" value="SDH50533.1"/>
    <property type="molecule type" value="Genomic_DNA"/>
</dbReference>
<reference evidence="4 5" key="1">
    <citation type="submission" date="2016-10" db="EMBL/GenBank/DDBJ databases">
        <authorList>
            <person name="de Groot N.N."/>
        </authorList>
    </citation>
    <scope>NUCLEOTIDE SEQUENCE [LARGE SCALE GENOMIC DNA]</scope>
    <source>
        <strain evidence="2 5">NLAE-zl-C500</strain>
        <strain evidence="3 4">NLAE-zl-C57</strain>
    </source>
</reference>
<keyword evidence="2" id="KW-0808">Transferase</keyword>
<dbReference type="InterPro" id="IPR001173">
    <property type="entry name" value="Glyco_trans_2-like"/>
</dbReference>
<dbReference type="GO" id="GO:0016758">
    <property type="term" value="F:hexosyltransferase activity"/>
    <property type="evidence" value="ECO:0007669"/>
    <property type="project" value="UniProtKB-ARBA"/>
</dbReference>
<dbReference type="Proteomes" id="UP000183670">
    <property type="component" value="Unassembled WGS sequence"/>
</dbReference>
<protein>
    <submittedName>
        <fullName evidence="2">Glycosyltransferase involved in cell wall bisynthesis</fullName>
    </submittedName>
</protein>
<accession>A0A1G6GA48</accession>
<dbReference type="EMBL" id="FMYE01000046">
    <property type="protein sequence ID" value="SDB78635.1"/>
    <property type="molecule type" value="Genomic_DNA"/>
</dbReference>
<feature type="domain" description="Glycosyltransferase 2-like" evidence="1">
    <location>
        <begin position="10"/>
        <end position="124"/>
    </location>
</feature>
<dbReference type="Proteomes" id="UP000181870">
    <property type="component" value="Unassembled WGS sequence"/>
</dbReference>
<gene>
    <name evidence="2" type="ORF">SAMN05192581_10465</name>
    <name evidence="3" type="ORF">SAMN05192582_100720</name>
</gene>
<dbReference type="AlphaFoldDB" id="A0A1G6GA48"/>
<dbReference type="PANTHER" id="PTHR22916">
    <property type="entry name" value="GLYCOSYLTRANSFERASE"/>
    <property type="match status" value="1"/>
</dbReference>
<proteinExistence type="predicted"/>
<evidence type="ECO:0000313" key="2">
    <source>
        <dbReference type="EMBL" id="SDB78635.1"/>
    </source>
</evidence>
<sequence length="290" mass="34486">MNLNNTPQLSIITINRNDAQGLEKTLESIWKKQSFKDFEHIIIDGASTDNSINIIKKYASHLSYWVSEPDKGIYNAMNKGIIKAKGNYLLFLNSGDWLENDILARVFKENFTEDIVYADLYQYRNADDIQISPYPDKLTLPFIYNYSLGHPSTFIKRELFKNMLYEEKYRIISDWAFFITQILLFNRTTKHLNFAVSYFNVYGISSDPKSGNLIMQERSDFFKNNFPYLISEFYQNHTTLQEKVRTQEQALDILSKHRVQQLIDTVWIQRKARQYIKFLFLIERFLKRKR</sequence>
<dbReference type="InterPro" id="IPR029044">
    <property type="entry name" value="Nucleotide-diphossugar_trans"/>
</dbReference>